<dbReference type="PANTHER" id="PTHR10183:SF430">
    <property type="entry name" value="CYSTEINE PEPTIDASE, PUTATIVE-RELATED"/>
    <property type="match status" value="1"/>
</dbReference>
<dbReference type="AlphaFoldDB" id="A0A0N1PF13"/>
<dbReference type="InterPro" id="IPR022684">
    <property type="entry name" value="Calpain_cysteine_protease"/>
</dbReference>
<dbReference type="InterPro" id="IPR038765">
    <property type="entry name" value="Papain-like_cys_pep_sf"/>
</dbReference>
<name>A0A0N1PF13_LEPSE</name>
<evidence type="ECO:0000313" key="3">
    <source>
        <dbReference type="EMBL" id="KPI89951.1"/>
    </source>
</evidence>
<comment type="caution">
    <text evidence="1">Lacks conserved residue(s) required for the propagation of feature annotation.</text>
</comment>
<dbReference type="InterPro" id="IPR001300">
    <property type="entry name" value="Peptidase_C2_calpain_cat"/>
</dbReference>
<dbReference type="InterPro" id="IPR032675">
    <property type="entry name" value="LRR_dom_sf"/>
</dbReference>
<accession>A0A0N1PF13</accession>
<dbReference type="VEuPathDB" id="TriTrypDB:Lsey_0013_0160"/>
<evidence type="ECO:0000313" key="4">
    <source>
        <dbReference type="Proteomes" id="UP000038009"/>
    </source>
</evidence>
<dbReference type="SUPFAM" id="SSF54001">
    <property type="entry name" value="Cysteine proteinases"/>
    <property type="match status" value="1"/>
</dbReference>
<dbReference type="PROSITE" id="PS50203">
    <property type="entry name" value="CALPAIN_CAT"/>
    <property type="match status" value="1"/>
</dbReference>
<sequence>MPCTALDKYLEICNDVKESPLHQLEDLLKSDVQKIDVSNIYLPRKHFRCLFQFIEERPDVEELVLDGASLTTEDVELLKECLLHSCVSKVSLRQNKLNATSATALRQLCMSNPGILEINLEGTCIPSSKIDEIQLIVNLNRLNADSLRSSSVATVQNESLRIDRWRLCREGCKIDHAFQLQLKPQSARSVIDAFVLARESFFCDPSFTIDDFNHPLANIEAIRWGSYCELDPLQKGLQNQEELEFTESIFYNNTSLCAGLNALRFYDALTKSLLLRSFPQAGLYVFRLFIDGDFAEVVVDDILPCLMPDDKCLLMGINSCSHPFYGALLEKAIAKAIGGYKHLEELSFCDYIELLTGGTSFGIDLRARAFNSTATFELLRSLSENGQKLVACLISCSEREVQACKSDGISCGLPYTIIKADVCRKNGVHYAYLLQIVTPFSQKSIKYAFEFDTFKSTEMNGRMVIWMTLEDFAVVFGQVYLILWSFEDAASEYKMTKEFPALITASVDSTLFADNAAFYIENEGNSASGVMVSLQPSGDIDASNRVKCLFYKYIELGRGTLARRYDVCDKNALFQSDEFSCNGGSVFFNLLPREKLQLSIASQMKVSFTVKFSAVEDVKVTSFPNTMISSRLAGKWNTTVCCKRLSDRIVCLTNGTQECITHCIVALAQLRSQNPPFPIGVFGWIGGSADVVSISAPHFSTALERSIMGVHSIFLPIYPGEHLFILPYCCGIKCADTFELTVFSVSGMSRTVFDTADFL</sequence>
<dbReference type="GO" id="GO:0004198">
    <property type="term" value="F:calcium-dependent cysteine-type endopeptidase activity"/>
    <property type="evidence" value="ECO:0007669"/>
    <property type="project" value="InterPro"/>
</dbReference>
<dbReference type="GO" id="GO:0006508">
    <property type="term" value="P:proteolysis"/>
    <property type="evidence" value="ECO:0007669"/>
    <property type="project" value="InterPro"/>
</dbReference>
<reference evidence="3 4" key="1">
    <citation type="journal article" date="2015" name="PLoS Pathog.">
        <title>Leptomonas seymouri: Adaptations to the Dixenous Life Cycle Analyzed by Genome Sequencing, Transcriptome Profiling and Co-infection with Leishmania donovani.</title>
        <authorList>
            <person name="Kraeva N."/>
            <person name="Butenko A."/>
            <person name="Hlavacova J."/>
            <person name="Kostygov A."/>
            <person name="Myskova J."/>
            <person name="Grybchuk D."/>
            <person name="Lestinova T."/>
            <person name="Votypka J."/>
            <person name="Volf P."/>
            <person name="Opperdoes F."/>
            <person name="Flegontov P."/>
            <person name="Lukes J."/>
            <person name="Yurchenko V."/>
        </authorList>
    </citation>
    <scope>NUCLEOTIDE SEQUENCE [LARGE SCALE GENOMIC DNA]</scope>
    <source>
        <strain evidence="3 4">ATCC 30220</strain>
    </source>
</reference>
<dbReference type="PRINTS" id="PR00704">
    <property type="entry name" value="CALPAIN"/>
</dbReference>
<feature type="domain" description="Calpain catalytic" evidence="2">
    <location>
        <begin position="281"/>
        <end position="481"/>
    </location>
</feature>
<dbReference type="PANTHER" id="PTHR10183">
    <property type="entry name" value="CALPAIN"/>
    <property type="match status" value="1"/>
</dbReference>
<dbReference type="OMA" id="YLPRKHF"/>
<dbReference type="Pfam" id="PF00648">
    <property type="entry name" value="Peptidase_C2"/>
    <property type="match status" value="1"/>
</dbReference>
<proteinExistence type="predicted"/>
<comment type="caution">
    <text evidence="3">The sequence shown here is derived from an EMBL/GenBank/DDBJ whole genome shotgun (WGS) entry which is preliminary data.</text>
</comment>
<dbReference type="SMART" id="SM00230">
    <property type="entry name" value="CysPc"/>
    <property type="match status" value="1"/>
</dbReference>
<dbReference type="SUPFAM" id="SSF52047">
    <property type="entry name" value="RNI-like"/>
    <property type="match status" value="1"/>
</dbReference>
<organism evidence="3 4">
    <name type="scientific">Leptomonas seymouri</name>
    <dbReference type="NCBI Taxonomy" id="5684"/>
    <lineage>
        <taxon>Eukaryota</taxon>
        <taxon>Discoba</taxon>
        <taxon>Euglenozoa</taxon>
        <taxon>Kinetoplastea</taxon>
        <taxon>Metakinetoplastina</taxon>
        <taxon>Trypanosomatida</taxon>
        <taxon>Trypanosomatidae</taxon>
        <taxon>Leishmaniinae</taxon>
        <taxon>Leptomonas</taxon>
    </lineage>
</organism>
<dbReference type="Proteomes" id="UP000038009">
    <property type="component" value="Unassembled WGS sequence"/>
</dbReference>
<dbReference type="Gene3D" id="3.80.10.10">
    <property type="entry name" value="Ribonuclease Inhibitor"/>
    <property type="match status" value="1"/>
</dbReference>
<keyword evidence="4" id="KW-1185">Reference proteome</keyword>
<protein>
    <submittedName>
        <fullName evidence="3">Putative calpain-like cysteine peptidase</fullName>
    </submittedName>
</protein>
<dbReference type="EMBL" id="LJSK01000013">
    <property type="protein sequence ID" value="KPI89951.1"/>
    <property type="molecule type" value="Genomic_DNA"/>
</dbReference>
<dbReference type="OrthoDB" id="424753at2759"/>
<evidence type="ECO:0000256" key="1">
    <source>
        <dbReference type="PROSITE-ProRule" id="PRU00239"/>
    </source>
</evidence>
<gene>
    <name evidence="3" type="ORF">ABL78_0919</name>
</gene>
<evidence type="ECO:0000259" key="2">
    <source>
        <dbReference type="PROSITE" id="PS50203"/>
    </source>
</evidence>